<comment type="similarity">
    <text evidence="2 13">Belongs to the amiloride-sensitive sodium channel (TC 1.A.6) family.</text>
</comment>
<keyword evidence="15" id="KW-1185">Reference proteome</keyword>
<keyword evidence="5 13" id="KW-0812">Transmembrane</keyword>
<accession>A0A914W8U0</accession>
<dbReference type="Proteomes" id="UP000887566">
    <property type="component" value="Unplaced"/>
</dbReference>
<protein>
    <submittedName>
        <fullName evidence="16">Uncharacterized protein</fullName>
    </submittedName>
</protein>
<evidence type="ECO:0000313" key="16">
    <source>
        <dbReference type="WBParaSite" id="PSAMB.scaffold347size55433.g5089.t1"/>
    </source>
</evidence>
<evidence type="ECO:0000256" key="14">
    <source>
        <dbReference type="SAM" id="Phobius"/>
    </source>
</evidence>
<evidence type="ECO:0000256" key="3">
    <source>
        <dbReference type="ARBA" id="ARBA00022448"/>
    </source>
</evidence>
<keyword evidence="12 13" id="KW-0407">Ion channel</keyword>
<keyword evidence="11 13" id="KW-0739">Sodium transport</keyword>
<organism evidence="15 16">
    <name type="scientific">Plectus sambesii</name>
    <dbReference type="NCBI Taxonomy" id="2011161"/>
    <lineage>
        <taxon>Eukaryota</taxon>
        <taxon>Metazoa</taxon>
        <taxon>Ecdysozoa</taxon>
        <taxon>Nematoda</taxon>
        <taxon>Chromadorea</taxon>
        <taxon>Plectida</taxon>
        <taxon>Plectina</taxon>
        <taxon>Plectoidea</taxon>
        <taxon>Plectidae</taxon>
        <taxon>Plectus</taxon>
    </lineage>
</organism>
<keyword evidence="8 13" id="KW-0406">Ion transport</keyword>
<keyword evidence="9 14" id="KW-0472">Membrane</keyword>
<keyword evidence="4 13" id="KW-0894">Sodium channel</keyword>
<comment type="subcellular location">
    <subcellularLocation>
        <location evidence="1">Membrane</location>
        <topology evidence="1">Multi-pass membrane protein</topology>
    </subcellularLocation>
</comment>
<evidence type="ECO:0000256" key="9">
    <source>
        <dbReference type="ARBA" id="ARBA00023136"/>
    </source>
</evidence>
<dbReference type="Pfam" id="PF00858">
    <property type="entry name" value="ASC"/>
    <property type="match status" value="1"/>
</dbReference>
<dbReference type="WBParaSite" id="PSAMB.scaffold347size55433.g5089.t1">
    <property type="protein sequence ID" value="PSAMB.scaffold347size55433.g5089.t1"/>
    <property type="gene ID" value="PSAMB.scaffold347size55433.g5089"/>
</dbReference>
<evidence type="ECO:0000256" key="12">
    <source>
        <dbReference type="ARBA" id="ARBA00023303"/>
    </source>
</evidence>
<evidence type="ECO:0000256" key="6">
    <source>
        <dbReference type="ARBA" id="ARBA00022989"/>
    </source>
</evidence>
<evidence type="ECO:0000256" key="1">
    <source>
        <dbReference type="ARBA" id="ARBA00004141"/>
    </source>
</evidence>
<dbReference type="InterPro" id="IPR001873">
    <property type="entry name" value="ENaC"/>
</dbReference>
<evidence type="ECO:0000256" key="11">
    <source>
        <dbReference type="ARBA" id="ARBA00023201"/>
    </source>
</evidence>
<dbReference type="GO" id="GO:0016020">
    <property type="term" value="C:membrane"/>
    <property type="evidence" value="ECO:0007669"/>
    <property type="project" value="UniProtKB-SubCell"/>
</dbReference>
<reference evidence="16" key="1">
    <citation type="submission" date="2022-11" db="UniProtKB">
        <authorList>
            <consortium name="WormBaseParasite"/>
        </authorList>
    </citation>
    <scope>IDENTIFICATION</scope>
</reference>
<evidence type="ECO:0000256" key="4">
    <source>
        <dbReference type="ARBA" id="ARBA00022461"/>
    </source>
</evidence>
<keyword evidence="10" id="KW-0325">Glycoprotein</keyword>
<sequence length="100" mass="11430">MKISQVVKYVIELHKKQSTAAIVFRRWAEATTAHGFLDLSRAKSQRGNIIWAVLIVISWILMCNQVSRAIGEFARHEWASTVKEISVDTGEEFFHNDLEA</sequence>
<name>A0A914W8U0_9BILA</name>
<evidence type="ECO:0000256" key="5">
    <source>
        <dbReference type="ARBA" id="ARBA00022692"/>
    </source>
</evidence>
<evidence type="ECO:0000256" key="10">
    <source>
        <dbReference type="ARBA" id="ARBA00023180"/>
    </source>
</evidence>
<evidence type="ECO:0000313" key="15">
    <source>
        <dbReference type="Proteomes" id="UP000887566"/>
    </source>
</evidence>
<dbReference type="AlphaFoldDB" id="A0A914W8U0"/>
<keyword evidence="6 14" id="KW-1133">Transmembrane helix</keyword>
<evidence type="ECO:0000256" key="7">
    <source>
        <dbReference type="ARBA" id="ARBA00023053"/>
    </source>
</evidence>
<keyword evidence="3 13" id="KW-0813">Transport</keyword>
<proteinExistence type="inferred from homology"/>
<evidence type="ECO:0000256" key="13">
    <source>
        <dbReference type="RuleBase" id="RU000679"/>
    </source>
</evidence>
<dbReference type="GO" id="GO:0005272">
    <property type="term" value="F:sodium channel activity"/>
    <property type="evidence" value="ECO:0007669"/>
    <property type="project" value="UniProtKB-KW"/>
</dbReference>
<evidence type="ECO:0000256" key="8">
    <source>
        <dbReference type="ARBA" id="ARBA00023065"/>
    </source>
</evidence>
<keyword evidence="7" id="KW-0915">Sodium</keyword>
<feature type="transmembrane region" description="Helical" evidence="14">
    <location>
        <begin position="49"/>
        <end position="67"/>
    </location>
</feature>
<evidence type="ECO:0000256" key="2">
    <source>
        <dbReference type="ARBA" id="ARBA00007193"/>
    </source>
</evidence>